<dbReference type="EMBL" id="FN668661">
    <property type="protein sequence ID" value="CBK23337.2"/>
    <property type="molecule type" value="Genomic_DNA"/>
</dbReference>
<protein>
    <submittedName>
        <fullName evidence="1">Uncharacterized protein</fullName>
    </submittedName>
</protein>
<gene>
    <name evidence="1" type="ORF">GSBLH_T00003227001</name>
</gene>
<dbReference type="Proteomes" id="UP000008312">
    <property type="component" value="Unassembled WGS sequence"/>
</dbReference>
<organism evidence="1">
    <name type="scientific">Blastocystis hominis</name>
    <dbReference type="NCBI Taxonomy" id="12968"/>
    <lineage>
        <taxon>Eukaryota</taxon>
        <taxon>Sar</taxon>
        <taxon>Stramenopiles</taxon>
        <taxon>Bigyra</taxon>
        <taxon>Opalozoa</taxon>
        <taxon>Opalinata</taxon>
        <taxon>Blastocystidae</taxon>
        <taxon>Blastocystis</taxon>
    </lineage>
</organism>
<dbReference type="AlphaFoldDB" id="D8M5J8"/>
<evidence type="ECO:0000313" key="1">
    <source>
        <dbReference type="EMBL" id="CBK23337.2"/>
    </source>
</evidence>
<keyword evidence="2" id="KW-1185">Reference proteome</keyword>
<accession>D8M5J8</accession>
<dbReference type="InParanoid" id="D8M5J8"/>
<dbReference type="RefSeq" id="XP_012897385.1">
    <property type="nucleotide sequence ID" value="XM_013041931.1"/>
</dbReference>
<evidence type="ECO:0000313" key="2">
    <source>
        <dbReference type="Proteomes" id="UP000008312"/>
    </source>
</evidence>
<proteinExistence type="predicted"/>
<sequence length="109" mass="12261">MSLLAITARHLQTTIPCVTLTRLFENIRLVNSTWTSNSCMNSIQESILRRLSRCCFDLCRFVCFTSTESAWFQNTSRAFSVRMKASLVAMCCSIETISISETTKSSKGS</sequence>
<reference evidence="1" key="1">
    <citation type="submission" date="2010-02" db="EMBL/GenBank/DDBJ databases">
        <title>Sequencing and annotation of the Blastocystis hominis genome.</title>
        <authorList>
            <person name="Wincker P."/>
        </authorList>
    </citation>
    <scope>NUCLEOTIDE SEQUENCE</scope>
    <source>
        <strain evidence="1">Singapore isolate B</strain>
    </source>
</reference>
<name>D8M5J8_BLAHO</name>
<dbReference type="GeneID" id="24920335"/>